<feature type="region of interest" description="Disordered" evidence="1">
    <location>
        <begin position="307"/>
        <end position="354"/>
    </location>
</feature>
<protein>
    <recommendedName>
        <fullName evidence="4">BTB domain-containing protein</fullName>
    </recommendedName>
</protein>
<name>A0A8H6MDI2_9AGAR</name>
<dbReference type="AlphaFoldDB" id="A0A8H6MDI2"/>
<dbReference type="Proteomes" id="UP000521943">
    <property type="component" value="Unassembled WGS sequence"/>
</dbReference>
<feature type="compositionally biased region" description="Acidic residues" evidence="1">
    <location>
        <begin position="313"/>
        <end position="323"/>
    </location>
</feature>
<dbReference type="OrthoDB" id="3223751at2759"/>
<evidence type="ECO:0000313" key="2">
    <source>
        <dbReference type="EMBL" id="KAF6761106.1"/>
    </source>
</evidence>
<accession>A0A8H6MDI2</accession>
<evidence type="ECO:0000256" key="1">
    <source>
        <dbReference type="SAM" id="MobiDB-lite"/>
    </source>
</evidence>
<proteinExistence type="predicted"/>
<dbReference type="EMBL" id="JACGCI010000010">
    <property type="protein sequence ID" value="KAF6761106.1"/>
    <property type="molecule type" value="Genomic_DNA"/>
</dbReference>
<gene>
    <name evidence="2" type="ORF">DFP72DRAFT_880100</name>
</gene>
<comment type="caution">
    <text evidence="2">The sequence shown here is derived from an EMBL/GenBank/DDBJ whole genome shotgun (WGS) entry which is preliminary data.</text>
</comment>
<evidence type="ECO:0000313" key="3">
    <source>
        <dbReference type="Proteomes" id="UP000521943"/>
    </source>
</evidence>
<evidence type="ECO:0008006" key="4">
    <source>
        <dbReference type="Google" id="ProtNLM"/>
    </source>
</evidence>
<sequence length="441" mass="48857">MPPVDKGLSKALALLYAHGHEFGCNSQPPSSALPLLPLQGAQVMSVSELPQYPVDDDYYWEPTFVRLRADGYRFRVPIQQFLIHSPVFSAKFLSPATDTGASSNKGQTDDSVTLPASISAAQIRAVCKLLYPNMVYANTLVVELTKDEWLDVATFSTTWRFDRLRKLAIDELDSLVTDPFEAIHYGREAFVVDWVVQGYVELVCKVSAITEEESEEIGYSQAIRLWNIRHEFRHELEELWASTSSQEDSMMIGDEGSQSDVAEEPDNNLRGMVEELVLEKFADEVSMLDAGQDLRAVEMDEEEDSAEFFSAEEGGDGMAEEGAEWGKGDEADDGGSLSERGMEANGSDDGGEVGYEDEELEFRNSRDKGCATKKASMDLSPAWFLHQTAHHESTSEAANAVGAMKGSVPDEDQQIAEWKDNSVQLIKSANLVIPRRKTPTE</sequence>
<reference evidence="2 3" key="1">
    <citation type="submission" date="2020-07" db="EMBL/GenBank/DDBJ databases">
        <title>Comparative genomics of pyrophilous fungi reveals a link between fire events and developmental genes.</title>
        <authorList>
            <consortium name="DOE Joint Genome Institute"/>
            <person name="Steindorff A.S."/>
            <person name="Carver A."/>
            <person name="Calhoun S."/>
            <person name="Stillman K."/>
            <person name="Liu H."/>
            <person name="Lipzen A."/>
            <person name="Pangilinan J."/>
            <person name="Labutti K."/>
            <person name="Bruns T.D."/>
            <person name="Grigoriev I.V."/>
        </authorList>
    </citation>
    <scope>NUCLEOTIDE SEQUENCE [LARGE SCALE GENOMIC DNA]</scope>
    <source>
        <strain evidence="2 3">CBS 144469</strain>
    </source>
</reference>
<organism evidence="2 3">
    <name type="scientific">Ephemerocybe angulata</name>
    <dbReference type="NCBI Taxonomy" id="980116"/>
    <lineage>
        <taxon>Eukaryota</taxon>
        <taxon>Fungi</taxon>
        <taxon>Dikarya</taxon>
        <taxon>Basidiomycota</taxon>
        <taxon>Agaricomycotina</taxon>
        <taxon>Agaricomycetes</taxon>
        <taxon>Agaricomycetidae</taxon>
        <taxon>Agaricales</taxon>
        <taxon>Agaricineae</taxon>
        <taxon>Psathyrellaceae</taxon>
        <taxon>Ephemerocybe</taxon>
    </lineage>
</organism>
<feature type="region of interest" description="Disordered" evidence="1">
    <location>
        <begin position="390"/>
        <end position="410"/>
    </location>
</feature>
<keyword evidence="3" id="KW-1185">Reference proteome</keyword>